<keyword evidence="1" id="KW-1133">Transmembrane helix</keyword>
<name>S0EVE9_CHTCT</name>
<keyword evidence="1" id="KW-0812">Transmembrane</keyword>
<dbReference type="SUPFAM" id="SSF63829">
    <property type="entry name" value="Calcium-dependent phosphotriesterase"/>
    <property type="match status" value="1"/>
</dbReference>
<dbReference type="InterPro" id="IPR022519">
    <property type="entry name" value="Gloeo/Verruco_rpt"/>
</dbReference>
<reference evidence="3" key="1">
    <citation type="submission" date="2013-03" db="EMBL/GenBank/DDBJ databases">
        <title>Genome sequence of Chthonomonas calidirosea, the first sequenced genome from the Armatimonadetes phylum (formally candidate division OP10).</title>
        <authorList>
            <person name="Lee K.C.Y."/>
            <person name="Morgan X.C."/>
            <person name="Dunfield P.F."/>
            <person name="Tamas I."/>
            <person name="Houghton K.M."/>
            <person name="Vyssotski M."/>
            <person name="Ryan J.L.J."/>
            <person name="Lagutin K."/>
            <person name="McDonald I.R."/>
            <person name="Stott M.B."/>
        </authorList>
    </citation>
    <scope>NUCLEOTIDE SEQUENCE [LARGE SCALE GENOMIC DNA]</scope>
    <source>
        <strain evidence="3">DSM 23976 / ICMP 18418 / T49</strain>
    </source>
</reference>
<dbReference type="PATRIC" id="fig|1303518.3.peg.1615"/>
<gene>
    <name evidence="2" type="ORF">CCALI_01575</name>
</gene>
<accession>S0EVE9</accession>
<keyword evidence="3" id="KW-1185">Reference proteome</keyword>
<keyword evidence="1" id="KW-0472">Membrane</keyword>
<dbReference type="Proteomes" id="UP000014227">
    <property type="component" value="Chromosome I"/>
</dbReference>
<dbReference type="KEGG" id="ccz:CCALI_01575"/>
<dbReference type="eggNOG" id="COG3386">
    <property type="taxonomic scope" value="Bacteria"/>
</dbReference>
<evidence type="ECO:0000313" key="3">
    <source>
        <dbReference type="Proteomes" id="UP000014227"/>
    </source>
</evidence>
<organism evidence="2 3">
    <name type="scientific">Chthonomonas calidirosea (strain DSM 23976 / ICMP 18418 / T49)</name>
    <dbReference type="NCBI Taxonomy" id="1303518"/>
    <lineage>
        <taxon>Bacteria</taxon>
        <taxon>Bacillati</taxon>
        <taxon>Armatimonadota</taxon>
        <taxon>Chthonomonadia</taxon>
        <taxon>Chthonomonadales</taxon>
        <taxon>Chthonomonadaceae</taxon>
        <taxon>Chthonomonas</taxon>
    </lineage>
</organism>
<dbReference type="OrthoDB" id="615576at2"/>
<protein>
    <submittedName>
        <fullName evidence="2">Gloeo_Verruco repeat</fullName>
    </submittedName>
</protein>
<evidence type="ECO:0000313" key="2">
    <source>
        <dbReference type="EMBL" id="CCW35391.1"/>
    </source>
</evidence>
<dbReference type="AlphaFoldDB" id="S0EVE9"/>
<proteinExistence type="predicted"/>
<dbReference type="STRING" id="454171.CP488_02521"/>
<sequence>MDGRPKKGTALLVGDVFVLWSAVAWYLLHREPQSLTFLHVFSSSDSSIINADGAHPETLILGQDGALYGTTYDGGPSGCGVVFRLDPRSGSFCVLHNFDTVENVFVQDDLMQASNGLLYGDRYDIKSQTGILFAMRPDGSDFRILHRFNKTDGSPYTLFEGPDRFLYGATQQTPTRPPALPIVYKIALNGSGYQVLHRFRKDSQLYQASLFTDRNNLYGFYHLSPGLFLNSYSLFVLSFDGKHFRQFTCPFTQDVQDSQPHPSALALPDGSFFCWATDSSKYAALCRFQPAGCALQSRYSIKLLLNYANRFSPPKSSSDSSLVLGSDGAIYGNLDLAHYEPPTRFYEAIFRINTDGTHFQILHLFKSSSSSMPKPLQKLFPFLHLSGSTHQYVESPIVKRLLWGGNNTLYGILIDRAHPNGAIFRLQVPPS</sequence>
<dbReference type="HOGENOM" id="CLU_635692_0_0_0"/>
<feature type="transmembrane region" description="Helical" evidence="1">
    <location>
        <begin position="9"/>
        <end position="28"/>
    </location>
</feature>
<evidence type="ECO:0000256" key="1">
    <source>
        <dbReference type="SAM" id="Phobius"/>
    </source>
</evidence>
<dbReference type="InParanoid" id="S0EVE9"/>
<dbReference type="RefSeq" id="WP_016482924.1">
    <property type="nucleotide sequence ID" value="NC_021487.1"/>
</dbReference>
<dbReference type="NCBIfam" id="TIGR03803">
    <property type="entry name" value="Gloeo_Verruco"/>
    <property type="match status" value="2"/>
</dbReference>
<dbReference type="EMBL" id="HF951689">
    <property type="protein sequence ID" value="CCW35391.1"/>
    <property type="molecule type" value="Genomic_DNA"/>
</dbReference>